<keyword evidence="2" id="KW-0732">Signal</keyword>
<keyword evidence="1" id="KW-1133">Transmembrane helix</keyword>
<dbReference type="PANTHER" id="PTHR34376:SF2">
    <property type="entry name" value="SERINE PROTEASE INHIBITOR, KAZAL-TYPE FAMILY PROTEIN"/>
    <property type="match status" value="1"/>
</dbReference>
<proteinExistence type="predicted"/>
<evidence type="ECO:0000313" key="3">
    <source>
        <dbReference type="EMBL" id="KAF5732025.1"/>
    </source>
</evidence>
<dbReference type="Proteomes" id="UP000593562">
    <property type="component" value="Unassembled WGS sequence"/>
</dbReference>
<sequence length="123" mass="12870">MPTISASPTLRIVAVLVFAFSLCFPAVLSKQDLSRASNDACTGFTRPGLCPINCFRPDPVCGEDGITYWCGCPDALCHGTGVVKLGPCEVGSGGSSPLPGQALLLVHIVWLILLGFSVLFGLF</sequence>
<keyword evidence="4" id="KW-1185">Reference proteome</keyword>
<accession>A0A7J7CDL6</accession>
<keyword evidence="1" id="KW-0472">Membrane</keyword>
<dbReference type="AlphaFoldDB" id="A0A7J7CDL6"/>
<evidence type="ECO:0008006" key="5">
    <source>
        <dbReference type="Google" id="ProtNLM"/>
    </source>
</evidence>
<reference evidence="3 4" key="1">
    <citation type="journal article" date="2020" name="Nat. Commun.">
        <title>Genome of Tripterygium wilfordii and identification of cytochrome P450 involved in triptolide biosynthesis.</title>
        <authorList>
            <person name="Tu L."/>
            <person name="Su P."/>
            <person name="Zhang Z."/>
            <person name="Gao L."/>
            <person name="Wang J."/>
            <person name="Hu T."/>
            <person name="Zhou J."/>
            <person name="Zhang Y."/>
            <person name="Zhao Y."/>
            <person name="Liu Y."/>
            <person name="Song Y."/>
            <person name="Tong Y."/>
            <person name="Lu Y."/>
            <person name="Yang J."/>
            <person name="Xu C."/>
            <person name="Jia M."/>
            <person name="Peters R.J."/>
            <person name="Huang L."/>
            <person name="Gao W."/>
        </authorList>
    </citation>
    <scope>NUCLEOTIDE SEQUENCE [LARGE SCALE GENOMIC DNA]</scope>
    <source>
        <strain evidence="4">cv. XIE 37</strain>
        <tissue evidence="3">Leaf</tissue>
    </source>
</reference>
<keyword evidence="1" id="KW-0812">Transmembrane</keyword>
<comment type="caution">
    <text evidence="3">The sequence shown here is derived from an EMBL/GenBank/DDBJ whole genome shotgun (WGS) entry which is preliminary data.</text>
</comment>
<evidence type="ECO:0000313" key="4">
    <source>
        <dbReference type="Proteomes" id="UP000593562"/>
    </source>
</evidence>
<gene>
    <name evidence="3" type="ORF">HS088_TW18G00713</name>
</gene>
<evidence type="ECO:0000256" key="1">
    <source>
        <dbReference type="SAM" id="Phobius"/>
    </source>
</evidence>
<name>A0A7J7CDL6_TRIWF</name>
<dbReference type="FunCoup" id="A0A7J7CDL6">
    <property type="interactions" value="315"/>
</dbReference>
<dbReference type="EMBL" id="JAAARO010000018">
    <property type="protein sequence ID" value="KAF5732025.1"/>
    <property type="molecule type" value="Genomic_DNA"/>
</dbReference>
<dbReference type="FunFam" id="3.30.60.30:FF:000116">
    <property type="entry name" value="Serine protease inhibitor, Kazal-type family protein"/>
    <property type="match status" value="1"/>
</dbReference>
<evidence type="ECO:0000256" key="2">
    <source>
        <dbReference type="SAM" id="SignalP"/>
    </source>
</evidence>
<feature type="chain" id="PRO_5029559044" description="Serine-type endopeptidase inhibitor" evidence="2">
    <location>
        <begin position="30"/>
        <end position="123"/>
    </location>
</feature>
<protein>
    <recommendedName>
        <fullName evidence="5">Serine-type endopeptidase inhibitor</fullName>
    </recommendedName>
</protein>
<organism evidence="3 4">
    <name type="scientific">Tripterygium wilfordii</name>
    <name type="common">Thunder God vine</name>
    <dbReference type="NCBI Taxonomy" id="458696"/>
    <lineage>
        <taxon>Eukaryota</taxon>
        <taxon>Viridiplantae</taxon>
        <taxon>Streptophyta</taxon>
        <taxon>Embryophyta</taxon>
        <taxon>Tracheophyta</taxon>
        <taxon>Spermatophyta</taxon>
        <taxon>Magnoliopsida</taxon>
        <taxon>eudicotyledons</taxon>
        <taxon>Gunneridae</taxon>
        <taxon>Pentapetalae</taxon>
        <taxon>rosids</taxon>
        <taxon>fabids</taxon>
        <taxon>Celastrales</taxon>
        <taxon>Celastraceae</taxon>
        <taxon>Tripterygium</taxon>
    </lineage>
</organism>
<dbReference type="InParanoid" id="A0A7J7CDL6"/>
<dbReference type="PANTHER" id="PTHR34376">
    <property type="entry name" value="SERINE PROTEASE INHIBITOR, KAZAL-TYPE FAMILY PROTEIN"/>
    <property type="match status" value="1"/>
</dbReference>
<feature type="transmembrane region" description="Helical" evidence="1">
    <location>
        <begin position="102"/>
        <end position="122"/>
    </location>
</feature>
<feature type="signal peptide" evidence="2">
    <location>
        <begin position="1"/>
        <end position="29"/>
    </location>
</feature>